<organism evidence="1 2">
    <name type="scientific">Bacillus mycoides</name>
    <dbReference type="NCBI Taxonomy" id="1405"/>
    <lineage>
        <taxon>Bacteria</taxon>
        <taxon>Bacillati</taxon>
        <taxon>Bacillota</taxon>
        <taxon>Bacilli</taxon>
        <taxon>Bacillales</taxon>
        <taxon>Bacillaceae</taxon>
        <taxon>Bacillus</taxon>
        <taxon>Bacillus cereus group</taxon>
    </lineage>
</organism>
<evidence type="ECO:0000313" key="2">
    <source>
        <dbReference type="Proteomes" id="UP000195696"/>
    </source>
</evidence>
<proteinExistence type="predicted"/>
<accession>A0A1C4DWY4</accession>
<evidence type="ECO:0000313" key="1">
    <source>
        <dbReference type="EMBL" id="SCB68683.1"/>
    </source>
</evidence>
<gene>
    <name evidence="1" type="ORF">BWGO95_02830</name>
</gene>
<name>A0A1C4DWY4_BACMY</name>
<reference evidence="1 2" key="1">
    <citation type="submission" date="2016-08" db="EMBL/GenBank/DDBJ databases">
        <authorList>
            <person name="Seilhamer J.J."/>
        </authorList>
    </citation>
    <scope>NUCLEOTIDE SEQUENCE [LARGE SCALE GENOMIC DNA]</scope>
    <source>
        <strain evidence="1 2">SDA_GO95</strain>
    </source>
</reference>
<dbReference type="Proteomes" id="UP000195696">
    <property type="component" value="Unassembled WGS sequence"/>
</dbReference>
<dbReference type="AlphaFoldDB" id="A0A1C4DWY4"/>
<dbReference type="EMBL" id="FMAK01000034">
    <property type="protein sequence ID" value="SCB68683.1"/>
    <property type="molecule type" value="Genomic_DNA"/>
</dbReference>
<sequence length="18" mass="2059">MGYLQLVGEEYLTLTLDT</sequence>
<protein>
    <submittedName>
        <fullName evidence="1">Uncharacterized protein</fullName>
    </submittedName>
</protein>